<evidence type="ECO:0008006" key="3">
    <source>
        <dbReference type="Google" id="ProtNLM"/>
    </source>
</evidence>
<gene>
    <name evidence="1" type="ORF">M9799_06115</name>
</gene>
<evidence type="ECO:0000313" key="2">
    <source>
        <dbReference type="Proteomes" id="UP001162800"/>
    </source>
</evidence>
<protein>
    <recommendedName>
        <fullName evidence="3">Type III secretion protein</fullName>
    </recommendedName>
</protein>
<organism evidence="1 2">
    <name type="scientific">Comamonas endophytica</name>
    <dbReference type="NCBI Taxonomy" id="2949090"/>
    <lineage>
        <taxon>Bacteria</taxon>
        <taxon>Pseudomonadati</taxon>
        <taxon>Pseudomonadota</taxon>
        <taxon>Betaproteobacteria</taxon>
        <taxon>Burkholderiales</taxon>
        <taxon>Comamonadaceae</taxon>
        <taxon>Comamonas</taxon>
    </lineage>
</organism>
<dbReference type="RefSeq" id="WP_231043327.1">
    <property type="nucleotide sequence ID" value="NZ_CP106881.1"/>
</dbReference>
<reference evidence="1" key="1">
    <citation type="submission" date="2022-09" db="EMBL/GenBank/DDBJ databases">
        <title>The complete genome of Acidovorax sp. 5MLIR.</title>
        <authorList>
            <person name="Liu L."/>
            <person name="Yue J."/>
            <person name="Yang F."/>
            <person name="Yuan J."/>
            <person name="Li L."/>
        </authorList>
    </citation>
    <scope>NUCLEOTIDE SEQUENCE</scope>
    <source>
        <strain evidence="1">5MLIR</strain>
    </source>
</reference>
<name>A0ABY6GCJ9_9BURK</name>
<proteinExistence type="predicted"/>
<dbReference type="Proteomes" id="UP001162800">
    <property type="component" value="Chromosome"/>
</dbReference>
<dbReference type="EMBL" id="CP106881">
    <property type="protein sequence ID" value="UYG52812.1"/>
    <property type="molecule type" value="Genomic_DNA"/>
</dbReference>
<sequence>MNTAHPALWSQPLQRFNLLPSLGLHASRAQHWLPGHADAAAWLAQPASHRQWHRRWSQLLLERLQADAEPVRDLAHPALPLALASPALLHATGRHAGSLLLGKDLRRRIARASVHEAEQAIGAAALRWVCAQGAALHPGLNDPQPWLGRGLAQGADALGAGVLAQCWHDAPAPLRRRADWKLPMDAETPASREASGMTPIQARHMCLQILLFLEPEWLSSFPATH</sequence>
<keyword evidence="2" id="KW-1185">Reference proteome</keyword>
<accession>A0ABY6GCJ9</accession>
<evidence type="ECO:0000313" key="1">
    <source>
        <dbReference type="EMBL" id="UYG52812.1"/>
    </source>
</evidence>